<dbReference type="Proteomes" id="UP000578449">
    <property type="component" value="Unassembled WGS sequence"/>
</dbReference>
<protein>
    <submittedName>
        <fullName evidence="3">4-oxalocrotonate tautomerase</fullName>
        <ecNumber evidence="3">5.3.2.6</ecNumber>
    </submittedName>
</protein>
<keyword evidence="4" id="KW-1185">Reference proteome</keyword>
<dbReference type="SUPFAM" id="SSF55331">
    <property type="entry name" value="Tautomerase/MIF"/>
    <property type="match status" value="1"/>
</dbReference>
<comment type="caution">
    <text evidence="3">The sequence shown here is derived from an EMBL/GenBank/DDBJ whole genome shotgun (WGS) entry which is preliminary data.</text>
</comment>
<dbReference type="Gene3D" id="3.30.429.10">
    <property type="entry name" value="Macrophage Migration Inhibitory Factor"/>
    <property type="match status" value="1"/>
</dbReference>
<keyword evidence="1 3" id="KW-0413">Isomerase</keyword>
<dbReference type="AlphaFoldDB" id="A0A840PN44"/>
<dbReference type="EMBL" id="JACHGN010000017">
    <property type="protein sequence ID" value="MBB5137455.1"/>
    <property type="molecule type" value="Genomic_DNA"/>
</dbReference>
<organism evidence="3 4">
    <name type="scientific">Thermocatellispora tengchongensis</name>
    <dbReference type="NCBI Taxonomy" id="1073253"/>
    <lineage>
        <taxon>Bacteria</taxon>
        <taxon>Bacillati</taxon>
        <taxon>Actinomycetota</taxon>
        <taxon>Actinomycetes</taxon>
        <taxon>Streptosporangiales</taxon>
        <taxon>Streptosporangiaceae</taxon>
        <taxon>Thermocatellispora</taxon>
    </lineage>
</organism>
<proteinExistence type="predicted"/>
<feature type="domain" description="4-oxalocrotonate tautomerase-like" evidence="2">
    <location>
        <begin position="2"/>
        <end position="57"/>
    </location>
</feature>
<dbReference type="InterPro" id="IPR004370">
    <property type="entry name" value="4-OT-like_dom"/>
</dbReference>
<name>A0A840PN44_9ACTN</name>
<gene>
    <name evidence="3" type="ORF">HNP84_007207</name>
</gene>
<dbReference type="EC" id="5.3.2.6" evidence="3"/>
<evidence type="ECO:0000313" key="4">
    <source>
        <dbReference type="Proteomes" id="UP000578449"/>
    </source>
</evidence>
<accession>A0A840PN44</accession>
<dbReference type="GO" id="GO:0016853">
    <property type="term" value="F:isomerase activity"/>
    <property type="evidence" value="ECO:0007669"/>
    <property type="project" value="UniProtKB-KW"/>
</dbReference>
<reference evidence="3 4" key="1">
    <citation type="submission" date="2020-08" db="EMBL/GenBank/DDBJ databases">
        <title>Genomic Encyclopedia of Type Strains, Phase IV (KMG-IV): sequencing the most valuable type-strain genomes for metagenomic binning, comparative biology and taxonomic classification.</title>
        <authorList>
            <person name="Goeker M."/>
        </authorList>
    </citation>
    <scope>NUCLEOTIDE SEQUENCE [LARGE SCALE GENOMIC DNA]</scope>
    <source>
        <strain evidence="3 4">DSM 45615</strain>
    </source>
</reference>
<sequence length="74" mass="8042">MPNITVELLRGRTLDQRRQFVEAVTQQAVAILGARRQDVRIVFTEIGGDDVANGGVLAVDDTSRAEVLARHGQA</sequence>
<evidence type="ECO:0000259" key="2">
    <source>
        <dbReference type="Pfam" id="PF01361"/>
    </source>
</evidence>
<dbReference type="RefSeq" id="WP_185054348.1">
    <property type="nucleotide sequence ID" value="NZ_BAABIX010000012.1"/>
</dbReference>
<evidence type="ECO:0000256" key="1">
    <source>
        <dbReference type="ARBA" id="ARBA00023235"/>
    </source>
</evidence>
<dbReference type="InterPro" id="IPR014347">
    <property type="entry name" value="Tautomerase/MIF_sf"/>
</dbReference>
<dbReference type="Pfam" id="PF01361">
    <property type="entry name" value="Tautomerase"/>
    <property type="match status" value="1"/>
</dbReference>
<evidence type="ECO:0000313" key="3">
    <source>
        <dbReference type="EMBL" id="MBB5137455.1"/>
    </source>
</evidence>